<dbReference type="EnsemblMetazoa" id="ASIC012160-RA">
    <property type="protein sequence ID" value="ASIC012160-PA"/>
    <property type="gene ID" value="ASIC012160"/>
</dbReference>
<reference evidence="1 3" key="1">
    <citation type="journal article" date="2014" name="BMC Genomics">
        <title>Genome sequence of Anopheles sinensis provides insight into genetics basis of mosquito competence for malaria parasites.</title>
        <authorList>
            <person name="Zhou D."/>
            <person name="Zhang D."/>
            <person name="Ding G."/>
            <person name="Shi L."/>
            <person name="Hou Q."/>
            <person name="Ye Y."/>
            <person name="Xu Y."/>
            <person name="Zhou H."/>
            <person name="Xiong C."/>
            <person name="Li S."/>
            <person name="Yu J."/>
            <person name="Hong S."/>
            <person name="Yu X."/>
            <person name="Zou P."/>
            <person name="Chen C."/>
            <person name="Chang X."/>
            <person name="Wang W."/>
            <person name="Lv Y."/>
            <person name="Sun Y."/>
            <person name="Ma L."/>
            <person name="Shen B."/>
            <person name="Zhu C."/>
        </authorList>
    </citation>
    <scope>NUCLEOTIDE SEQUENCE [LARGE SCALE GENOMIC DNA]</scope>
</reference>
<dbReference type="AlphaFoldDB" id="A0A084W248"/>
<evidence type="ECO:0000313" key="1">
    <source>
        <dbReference type="EMBL" id="KFB44292.1"/>
    </source>
</evidence>
<keyword evidence="3" id="KW-1185">Reference proteome</keyword>
<evidence type="ECO:0000313" key="3">
    <source>
        <dbReference type="Proteomes" id="UP000030765"/>
    </source>
</evidence>
<sequence length="160" mass="17590">MSRTEGNYGSPAFGTVKMYKILARALASFPIPAALHNGLLPNGRLEWSFIHPTGPGARDRLLRALFPNLPNEDGCSRFGRKKKPRERRVCALSATRAKVGARAPICQMVDRACVCVQKGGYTLPNDRVQRRYWTADCGAQLYPEIPLAADQSTSLPPPPN</sequence>
<dbReference type="VEuPathDB" id="VectorBase:ASIC012160"/>
<dbReference type="EMBL" id="ATLV01019498">
    <property type="status" value="NOT_ANNOTATED_CDS"/>
    <property type="molecule type" value="Genomic_DNA"/>
</dbReference>
<organism evidence="1">
    <name type="scientific">Anopheles sinensis</name>
    <name type="common">Mosquito</name>
    <dbReference type="NCBI Taxonomy" id="74873"/>
    <lineage>
        <taxon>Eukaryota</taxon>
        <taxon>Metazoa</taxon>
        <taxon>Ecdysozoa</taxon>
        <taxon>Arthropoda</taxon>
        <taxon>Hexapoda</taxon>
        <taxon>Insecta</taxon>
        <taxon>Pterygota</taxon>
        <taxon>Neoptera</taxon>
        <taxon>Endopterygota</taxon>
        <taxon>Diptera</taxon>
        <taxon>Nematocera</taxon>
        <taxon>Culicoidea</taxon>
        <taxon>Culicidae</taxon>
        <taxon>Anophelinae</taxon>
        <taxon>Anopheles</taxon>
    </lineage>
</organism>
<protein>
    <submittedName>
        <fullName evidence="1 2">Uncharacterized protein</fullName>
    </submittedName>
</protein>
<evidence type="ECO:0000313" key="2">
    <source>
        <dbReference type="EnsemblMetazoa" id="ASIC012160-PA"/>
    </source>
</evidence>
<proteinExistence type="predicted"/>
<name>A0A084W248_ANOSI</name>
<reference evidence="2" key="2">
    <citation type="submission" date="2020-05" db="UniProtKB">
        <authorList>
            <consortium name="EnsemblMetazoa"/>
        </authorList>
    </citation>
    <scope>IDENTIFICATION</scope>
</reference>
<dbReference type="EMBL" id="KE525273">
    <property type="protein sequence ID" value="KFB44292.1"/>
    <property type="molecule type" value="Genomic_DNA"/>
</dbReference>
<accession>A0A084W248</accession>
<dbReference type="Proteomes" id="UP000030765">
    <property type="component" value="Unassembled WGS sequence"/>
</dbReference>
<gene>
    <name evidence="1" type="ORF">ZHAS_00012160</name>
</gene>